<evidence type="ECO:0000259" key="4">
    <source>
        <dbReference type="Pfam" id="PF01515"/>
    </source>
</evidence>
<dbReference type="PIRSF" id="PIRSF000428">
    <property type="entry name" value="P_Ac_trans"/>
    <property type="match status" value="1"/>
</dbReference>
<sequence>MAPIRSLDQMVEHLRESGKKKKIAVAYAQDPNTIGAIAKAIAEGFVEAVMIGDKVEIRNKAKAEGINPDIFTIVHIPNDVAATIEAVRMARADEVDVVMKGLVGTDKFLKAVLNKEHGLLPPKAVMSYVCALDLPKYNKLLFVSDTAVLPFPDLNQKIAMLNYSVKMANKFGIEKPKVALISATEKPNAAFPSSIDDAIICKMADRGQITDCIVDGPLDVFLACDPAAVEIKGISTPINGEADCLVFPSLEACNSFYKGLMLFAGGELAGLIQGTTKPVVVMSRSESEKSKFYCIALSVLMAD</sequence>
<dbReference type="InterPro" id="IPR050500">
    <property type="entry name" value="Phos_Acetyltrans/Butyryltrans"/>
</dbReference>
<dbReference type="EMBL" id="AP018042">
    <property type="protein sequence ID" value="BAX81903.1"/>
    <property type="molecule type" value="Genomic_DNA"/>
</dbReference>
<protein>
    <submittedName>
        <fullName evidence="5">Phosphate acetyltransferase</fullName>
    </submittedName>
</protein>
<dbReference type="PANTHER" id="PTHR43356:SF2">
    <property type="entry name" value="PHOSPHATE ACETYLTRANSFERASE"/>
    <property type="match status" value="1"/>
</dbReference>
<dbReference type="RefSeq" id="WP_096431741.1">
    <property type="nucleotide sequence ID" value="NZ_AP018042.1"/>
</dbReference>
<gene>
    <name evidence="5" type="ORF">ALGA_3611</name>
</gene>
<dbReference type="SUPFAM" id="SSF53659">
    <property type="entry name" value="Isocitrate/Isopropylmalate dehydrogenase-like"/>
    <property type="match status" value="1"/>
</dbReference>
<accession>A0A1Y1CPH5</accession>
<evidence type="ECO:0000256" key="1">
    <source>
        <dbReference type="ARBA" id="ARBA00005656"/>
    </source>
</evidence>
<feature type="domain" description="Phosphate acetyl/butaryl transferase" evidence="4">
    <location>
        <begin position="83"/>
        <end position="298"/>
    </location>
</feature>
<keyword evidence="6" id="KW-1185">Reference proteome</keyword>
<dbReference type="PANTHER" id="PTHR43356">
    <property type="entry name" value="PHOSPHATE ACETYLTRANSFERASE"/>
    <property type="match status" value="1"/>
</dbReference>
<proteinExistence type="inferred from homology"/>
<reference evidence="6" key="2">
    <citation type="journal article" date="2020" name="Antonie Van Leeuwenhoek">
        <title>Labilibaculum antarcticum sp. nov., a novel facultative anaerobic, psychrotorelant bacterium isolated from marine sediment of Antarctica.</title>
        <authorList>
            <person name="Watanabe M."/>
            <person name="Kojima H."/>
            <person name="Fukui M."/>
        </authorList>
    </citation>
    <scope>NUCLEOTIDE SEQUENCE [LARGE SCALE GENOMIC DNA]</scope>
    <source>
        <strain evidence="6">SPP2</strain>
    </source>
</reference>
<keyword evidence="3" id="KW-0012">Acyltransferase</keyword>
<dbReference type="Gene3D" id="3.40.718.10">
    <property type="entry name" value="Isopropylmalate Dehydrogenase"/>
    <property type="match status" value="1"/>
</dbReference>
<evidence type="ECO:0000313" key="6">
    <source>
        <dbReference type="Proteomes" id="UP000218267"/>
    </source>
</evidence>
<dbReference type="Proteomes" id="UP000218267">
    <property type="component" value="Chromosome"/>
</dbReference>
<dbReference type="AlphaFoldDB" id="A0A1Y1CPH5"/>
<reference evidence="5 6" key="1">
    <citation type="journal article" date="2018" name="Mar. Genomics">
        <title>Complete genome sequence of Marinifilaceae bacterium strain SPP2, isolated from the Antarctic marine sediment.</title>
        <authorList>
            <person name="Watanabe M."/>
            <person name="Kojima H."/>
            <person name="Fukui M."/>
        </authorList>
    </citation>
    <scope>NUCLEOTIDE SEQUENCE [LARGE SCALE GENOMIC DNA]</scope>
    <source>
        <strain evidence="5 6">SPP2</strain>
    </source>
</reference>
<comment type="similarity">
    <text evidence="1">Belongs to the phosphate acetyltransferase and butyryltransferase family.</text>
</comment>
<evidence type="ECO:0000256" key="2">
    <source>
        <dbReference type="ARBA" id="ARBA00022679"/>
    </source>
</evidence>
<feature type="domain" description="Phosphate acetyl/butaryl transferase" evidence="4">
    <location>
        <begin position="11"/>
        <end position="77"/>
    </location>
</feature>
<evidence type="ECO:0000256" key="3">
    <source>
        <dbReference type="ARBA" id="ARBA00023315"/>
    </source>
</evidence>
<dbReference type="InterPro" id="IPR012147">
    <property type="entry name" value="P_Ac_Bu_trans"/>
</dbReference>
<dbReference type="OrthoDB" id="9774179at2"/>
<evidence type="ECO:0000313" key="5">
    <source>
        <dbReference type="EMBL" id="BAX81903.1"/>
    </source>
</evidence>
<dbReference type="GO" id="GO:0016746">
    <property type="term" value="F:acyltransferase activity"/>
    <property type="evidence" value="ECO:0007669"/>
    <property type="project" value="UniProtKB-KW"/>
</dbReference>
<dbReference type="KEGG" id="mbas:ALGA_3611"/>
<dbReference type="Pfam" id="PF01515">
    <property type="entry name" value="PTA_PTB"/>
    <property type="match status" value="2"/>
</dbReference>
<name>A0A1Y1CPH5_9BACT</name>
<organism evidence="5 6">
    <name type="scientific">Labilibaculum antarcticum</name>
    <dbReference type="NCBI Taxonomy" id="1717717"/>
    <lineage>
        <taxon>Bacteria</taxon>
        <taxon>Pseudomonadati</taxon>
        <taxon>Bacteroidota</taxon>
        <taxon>Bacteroidia</taxon>
        <taxon>Marinilabiliales</taxon>
        <taxon>Marinifilaceae</taxon>
        <taxon>Labilibaculum</taxon>
    </lineage>
</organism>
<keyword evidence="2 5" id="KW-0808">Transferase</keyword>
<dbReference type="InterPro" id="IPR002505">
    <property type="entry name" value="PTA_PTB"/>
</dbReference>